<feature type="transmembrane region" description="Helical" evidence="1">
    <location>
        <begin position="20"/>
        <end position="39"/>
    </location>
</feature>
<evidence type="ECO:0000313" key="3">
    <source>
        <dbReference type="Proteomes" id="UP000825100"/>
    </source>
</evidence>
<evidence type="ECO:0000313" key="2">
    <source>
        <dbReference type="EMBL" id="BCX31551.1"/>
    </source>
</evidence>
<organism evidence="2 3">
    <name type="scientific">Latilactobacillus curvatus</name>
    <name type="common">Lactobacillus curvatus</name>
    <dbReference type="NCBI Taxonomy" id="28038"/>
    <lineage>
        <taxon>Bacteria</taxon>
        <taxon>Bacillati</taxon>
        <taxon>Bacillota</taxon>
        <taxon>Bacilli</taxon>
        <taxon>Lactobacillales</taxon>
        <taxon>Lactobacillaceae</taxon>
        <taxon>Latilactobacillus</taxon>
    </lineage>
</organism>
<keyword evidence="1" id="KW-1133">Transmembrane helix</keyword>
<evidence type="ECO:0000256" key="1">
    <source>
        <dbReference type="SAM" id="Phobius"/>
    </source>
</evidence>
<reference evidence="2 3" key="1">
    <citation type="submission" date="2021-05" db="EMBL/GenBank/DDBJ databases">
        <title>Complete Genome Sequence of Latilactobacillus sp. Strain WDN19, a High D-Aspartate-producing Lactic Acid Bacterium Isolated from a Japanese Pickle.</title>
        <authorList>
            <person name="Kajitani K."/>
            <person name="Takahashi S."/>
        </authorList>
    </citation>
    <scope>NUCLEOTIDE SEQUENCE [LARGE SCALE GENOMIC DNA]</scope>
    <source>
        <strain evidence="2 3">WDN19</strain>
        <plasmid evidence="2 3">WDN19_con2</plasmid>
    </source>
</reference>
<proteinExistence type="predicted"/>
<feature type="transmembrane region" description="Helical" evidence="1">
    <location>
        <begin position="59"/>
        <end position="83"/>
    </location>
</feature>
<protein>
    <submittedName>
        <fullName evidence="2">Uncharacterized protein</fullName>
    </submittedName>
</protein>
<dbReference type="Proteomes" id="UP000825100">
    <property type="component" value="Plasmid WDN19_con2"/>
</dbReference>
<name>A0ABN6GL72_LATCU</name>
<sequence length="93" mass="10761">MSSIKIKIIKRYFSKFLNYLFYIAGGLFFAITFNIMTIMPELKPSDISHLSSQNIQFSLSVWQFLFWLPIIGGLVLTLVEGLLTNGRLIRKEK</sequence>
<geneLocation type="plasmid" evidence="2 3">
    <name>WDN19_con2</name>
</geneLocation>
<keyword evidence="3" id="KW-1185">Reference proteome</keyword>
<dbReference type="EMBL" id="AP024686">
    <property type="protein sequence ID" value="BCX31551.1"/>
    <property type="molecule type" value="Genomic_DNA"/>
</dbReference>
<keyword evidence="1" id="KW-0812">Transmembrane</keyword>
<keyword evidence="1" id="KW-0472">Membrane</keyword>
<gene>
    <name evidence="2" type="ORF">LTWDN19_21180</name>
</gene>
<keyword evidence="2" id="KW-0614">Plasmid</keyword>
<accession>A0ABN6GL72</accession>